<organism evidence="2 3">
    <name type="scientific">Rodentibacter myodis</name>
    <dbReference type="NCBI Taxonomy" id="1907939"/>
    <lineage>
        <taxon>Bacteria</taxon>
        <taxon>Pseudomonadati</taxon>
        <taxon>Pseudomonadota</taxon>
        <taxon>Gammaproteobacteria</taxon>
        <taxon>Pasteurellales</taxon>
        <taxon>Pasteurellaceae</taxon>
        <taxon>Rodentibacter</taxon>
    </lineage>
</organism>
<sequence>MRLKITKCKNFIAILILLFGYGVYWYFYKSSFYVAETDYSKTQWRTFYGKKTPGYLPEFWVTYSTNADDPNCQESFNMTFEGKPVARKQYKEFKAEEENNGKTYIIRYPANYWIGQCEYRSYGGKLYLEEKSDDPRLNQEPYNNKNQYYRFTLIHGKKLVDFSIRSDDYLSGKKSERQSPIYLNQPRYDVFCFKNSYFNEFINDVRHLISCENYEEEKKHYINSFVFYTASYWNNTPDIMMNLKVSKIDYCLSIFSGENECVNSNKPILRGNYFNWEIKKEWFDDFYDEEVKNDRP</sequence>
<keyword evidence="3" id="KW-1185">Reference proteome</keyword>
<reference evidence="2 3" key="1">
    <citation type="submission" date="2016-10" db="EMBL/GenBank/DDBJ databases">
        <title>Rodentibacter gen. nov. and new species.</title>
        <authorList>
            <person name="Christensen H."/>
        </authorList>
    </citation>
    <scope>NUCLEOTIDE SEQUENCE [LARGE SCALE GENOMIC DNA]</scope>
    <source>
        <strain evidence="2 3">Ac151</strain>
    </source>
</reference>
<dbReference type="AlphaFoldDB" id="A0A1V3JFN7"/>
<proteinExistence type="predicted"/>
<feature type="transmembrane region" description="Helical" evidence="1">
    <location>
        <begin position="12"/>
        <end position="28"/>
    </location>
</feature>
<keyword evidence="1" id="KW-0812">Transmembrane</keyword>
<name>A0A1V3JFN7_9PAST</name>
<keyword evidence="1" id="KW-0472">Membrane</keyword>
<dbReference type="EMBL" id="MLHQ01000037">
    <property type="protein sequence ID" value="OOF55560.1"/>
    <property type="molecule type" value="Genomic_DNA"/>
</dbReference>
<comment type="caution">
    <text evidence="2">The sequence shown here is derived from an EMBL/GenBank/DDBJ whole genome shotgun (WGS) entry which is preliminary data.</text>
</comment>
<protein>
    <submittedName>
        <fullName evidence="2">Uncharacterized protein</fullName>
    </submittedName>
</protein>
<dbReference type="STRING" id="1907939.BKL49_11470"/>
<dbReference type="Proteomes" id="UP000188602">
    <property type="component" value="Unassembled WGS sequence"/>
</dbReference>
<keyword evidence="1" id="KW-1133">Transmembrane helix</keyword>
<gene>
    <name evidence="2" type="ORF">BKL49_11470</name>
</gene>
<accession>A0A1V3JFN7</accession>
<evidence type="ECO:0000256" key="1">
    <source>
        <dbReference type="SAM" id="Phobius"/>
    </source>
</evidence>
<evidence type="ECO:0000313" key="2">
    <source>
        <dbReference type="EMBL" id="OOF55560.1"/>
    </source>
</evidence>
<evidence type="ECO:0000313" key="3">
    <source>
        <dbReference type="Proteomes" id="UP000188602"/>
    </source>
</evidence>